<evidence type="ECO:0000256" key="2">
    <source>
        <dbReference type="SAM" id="Phobius"/>
    </source>
</evidence>
<dbReference type="OrthoDB" id="6556312at2"/>
<keyword evidence="2" id="KW-0812">Transmembrane</keyword>
<evidence type="ECO:0000313" key="4">
    <source>
        <dbReference type="Proteomes" id="UP000282311"/>
    </source>
</evidence>
<keyword evidence="2" id="KW-0472">Membrane</keyword>
<name>A0A3B0CEZ5_9BACL</name>
<dbReference type="AlphaFoldDB" id="A0A3B0CEZ5"/>
<organism evidence="3 4">
    <name type="scientific">Paenibacillus ginsengarvi</name>
    <dbReference type="NCBI Taxonomy" id="400777"/>
    <lineage>
        <taxon>Bacteria</taxon>
        <taxon>Bacillati</taxon>
        <taxon>Bacillota</taxon>
        <taxon>Bacilli</taxon>
        <taxon>Bacillales</taxon>
        <taxon>Paenibacillaceae</taxon>
        <taxon>Paenibacillus</taxon>
    </lineage>
</organism>
<reference evidence="3 4" key="1">
    <citation type="journal article" date="2007" name="Int. J. Syst. Evol. Microbiol.">
        <title>Paenibacillus ginsengarvi sp. nov., isolated from soil from ginseng cultivation.</title>
        <authorList>
            <person name="Yoon M.H."/>
            <person name="Ten L.N."/>
            <person name="Im W.T."/>
        </authorList>
    </citation>
    <scope>NUCLEOTIDE SEQUENCE [LARGE SCALE GENOMIC DNA]</scope>
    <source>
        <strain evidence="3 4">KCTC 13059</strain>
    </source>
</reference>
<feature type="transmembrane region" description="Helical" evidence="2">
    <location>
        <begin position="60"/>
        <end position="79"/>
    </location>
</feature>
<evidence type="ECO:0000313" key="3">
    <source>
        <dbReference type="EMBL" id="RKN83910.1"/>
    </source>
</evidence>
<accession>A0A3B0CEZ5</accession>
<evidence type="ECO:0000256" key="1">
    <source>
        <dbReference type="SAM" id="MobiDB-lite"/>
    </source>
</evidence>
<dbReference type="Proteomes" id="UP000282311">
    <property type="component" value="Unassembled WGS sequence"/>
</dbReference>
<protein>
    <submittedName>
        <fullName evidence="3">Uncharacterized protein</fullName>
    </submittedName>
</protein>
<keyword evidence="4" id="KW-1185">Reference proteome</keyword>
<dbReference type="RefSeq" id="WP_120748074.1">
    <property type="nucleotide sequence ID" value="NZ_RBAH01000010.1"/>
</dbReference>
<dbReference type="EMBL" id="RBAH01000010">
    <property type="protein sequence ID" value="RKN83910.1"/>
    <property type="molecule type" value="Genomic_DNA"/>
</dbReference>
<proteinExistence type="predicted"/>
<comment type="caution">
    <text evidence="3">The sequence shown here is derived from an EMBL/GenBank/DDBJ whole genome shotgun (WGS) entry which is preliminary data.</text>
</comment>
<keyword evidence="2" id="KW-1133">Transmembrane helix</keyword>
<feature type="region of interest" description="Disordered" evidence="1">
    <location>
        <begin position="1"/>
        <end position="36"/>
    </location>
</feature>
<sequence length="215" mass="22522">MSEDNRRFTNRPGQRRSEESGRQEAGGSGWNGESAGPEYEAAVYEDNVKRKASKKNVHRFWFGISALALIGASITFGNASSASIKDVRANGTGAAKAGAVLLASDDDAGLEPRDFEVAMKPGMQTSRALLWDFAAEDGDVVTVKVNGSVIAENVTIFHKPFVLDIPIPSTVEIVGVKDGGGGITYAVKFPGAVSGSAYFNAAGVGSSNVYTITGQ</sequence>
<gene>
    <name evidence="3" type="ORF">D7M11_15100</name>
</gene>